<feature type="domain" description="Isopenicillin N synthase-like Fe(2+) 2OG dioxygenase" evidence="1">
    <location>
        <begin position="90"/>
        <end position="143"/>
    </location>
</feature>
<evidence type="ECO:0000313" key="2">
    <source>
        <dbReference type="EMBL" id="GKV35640.1"/>
    </source>
</evidence>
<dbReference type="SUPFAM" id="SSF51197">
    <property type="entry name" value="Clavaminate synthase-like"/>
    <property type="match status" value="1"/>
</dbReference>
<dbReference type="InterPro" id="IPR027443">
    <property type="entry name" value="IPNS-like_sf"/>
</dbReference>
<comment type="caution">
    <text evidence="2">The sequence shown here is derived from an EMBL/GenBank/DDBJ whole genome shotgun (WGS) entry which is preliminary data.</text>
</comment>
<dbReference type="Proteomes" id="UP001054252">
    <property type="component" value="Unassembled WGS sequence"/>
</dbReference>
<keyword evidence="3" id="KW-1185">Reference proteome</keyword>
<dbReference type="EMBL" id="BPVZ01000112">
    <property type="protein sequence ID" value="GKV35640.1"/>
    <property type="molecule type" value="Genomic_DNA"/>
</dbReference>
<reference evidence="2 3" key="1">
    <citation type="journal article" date="2021" name="Commun. Biol.">
        <title>The genome of Shorea leprosula (Dipterocarpaceae) highlights the ecological relevance of drought in aseasonal tropical rainforests.</title>
        <authorList>
            <person name="Ng K.K.S."/>
            <person name="Kobayashi M.J."/>
            <person name="Fawcett J.A."/>
            <person name="Hatakeyama M."/>
            <person name="Paape T."/>
            <person name="Ng C.H."/>
            <person name="Ang C.C."/>
            <person name="Tnah L.H."/>
            <person name="Lee C.T."/>
            <person name="Nishiyama T."/>
            <person name="Sese J."/>
            <person name="O'Brien M.J."/>
            <person name="Copetti D."/>
            <person name="Mohd Noor M.I."/>
            <person name="Ong R.C."/>
            <person name="Putra M."/>
            <person name="Sireger I.Z."/>
            <person name="Indrioko S."/>
            <person name="Kosugi Y."/>
            <person name="Izuno A."/>
            <person name="Isagi Y."/>
            <person name="Lee S.L."/>
            <person name="Shimizu K.K."/>
        </authorList>
    </citation>
    <scope>NUCLEOTIDE SEQUENCE [LARGE SCALE GENOMIC DNA]</scope>
    <source>
        <strain evidence="2">214</strain>
    </source>
</reference>
<dbReference type="InterPro" id="IPR050231">
    <property type="entry name" value="Iron_ascorbate_oxido_reductase"/>
</dbReference>
<sequence>MRNQSDKPYFSYCGQYSFLPLYKSLGIDNPTTIEERQSFTHLVWPEGNDCLSQTVQSFSELVVELDVMVMKMLCEIYCVGSYHDSYVGTKDGQWIDVEMPPSSYIVMAGDAHSWWVWSNDRIPSCYHQVIMTEKEMRYSTGMFSFVTGMIHIPEELADESHPPSYKPFDHFSFLHFNKEEGKKFPCSIKAYCGI</sequence>
<dbReference type="Pfam" id="PF03171">
    <property type="entry name" value="2OG-FeII_Oxy"/>
    <property type="match status" value="1"/>
</dbReference>
<dbReference type="PANTHER" id="PTHR47990">
    <property type="entry name" value="2-OXOGLUTARATE (2OG) AND FE(II)-DEPENDENT OXYGENASE SUPERFAMILY PROTEIN-RELATED"/>
    <property type="match status" value="1"/>
</dbReference>
<proteinExistence type="predicted"/>
<evidence type="ECO:0000259" key="1">
    <source>
        <dbReference type="Pfam" id="PF03171"/>
    </source>
</evidence>
<dbReference type="Gene3D" id="2.60.120.330">
    <property type="entry name" value="B-lactam Antibiotic, Isopenicillin N Synthase, Chain"/>
    <property type="match status" value="1"/>
</dbReference>
<dbReference type="AlphaFoldDB" id="A0AAV5LEX3"/>
<organism evidence="2 3">
    <name type="scientific">Rubroshorea leprosula</name>
    <dbReference type="NCBI Taxonomy" id="152421"/>
    <lineage>
        <taxon>Eukaryota</taxon>
        <taxon>Viridiplantae</taxon>
        <taxon>Streptophyta</taxon>
        <taxon>Embryophyta</taxon>
        <taxon>Tracheophyta</taxon>
        <taxon>Spermatophyta</taxon>
        <taxon>Magnoliopsida</taxon>
        <taxon>eudicotyledons</taxon>
        <taxon>Gunneridae</taxon>
        <taxon>Pentapetalae</taxon>
        <taxon>rosids</taxon>
        <taxon>malvids</taxon>
        <taxon>Malvales</taxon>
        <taxon>Dipterocarpaceae</taxon>
        <taxon>Rubroshorea</taxon>
    </lineage>
</organism>
<name>A0AAV5LEX3_9ROSI</name>
<evidence type="ECO:0000313" key="3">
    <source>
        <dbReference type="Proteomes" id="UP001054252"/>
    </source>
</evidence>
<dbReference type="InterPro" id="IPR044861">
    <property type="entry name" value="IPNS-like_FE2OG_OXY"/>
</dbReference>
<protein>
    <recommendedName>
        <fullName evidence="1">Isopenicillin N synthase-like Fe(2+) 2OG dioxygenase domain-containing protein</fullName>
    </recommendedName>
</protein>
<accession>A0AAV5LEX3</accession>
<gene>
    <name evidence="2" type="ORF">SLEP1_g43883</name>
</gene>